<dbReference type="AlphaFoldDB" id="A0A243S718"/>
<keyword evidence="2" id="KW-1185">Reference proteome</keyword>
<sequence length="87" mass="10001">MRNRYARYRAQEAVVHGDGTRHCNWCGAHIDPVDWCGECRTLEAPCATKGGPHRRLRKRADAAFCDSECRSAYHRDTGPEITAHRYR</sequence>
<name>A0A243S718_9ACTN</name>
<organism evidence="1 2">
    <name type="scientific">Streptomyces swartbergensis</name>
    <dbReference type="NCBI Taxonomy" id="487165"/>
    <lineage>
        <taxon>Bacteria</taxon>
        <taxon>Bacillati</taxon>
        <taxon>Actinomycetota</taxon>
        <taxon>Actinomycetes</taxon>
        <taxon>Kitasatosporales</taxon>
        <taxon>Streptomycetaceae</taxon>
        <taxon>Streptomyces</taxon>
    </lineage>
</organism>
<dbReference type="RefSeq" id="WP_086600525.1">
    <property type="nucleotide sequence ID" value="NZ_NGFN01000043.1"/>
</dbReference>
<proteinExistence type="predicted"/>
<reference evidence="1 2" key="1">
    <citation type="submission" date="2017-05" db="EMBL/GenBank/DDBJ databases">
        <title>Biotechnological potential of actinobacteria isolated from South African environments.</title>
        <authorList>
            <person name="Le Roes-Hill M."/>
            <person name="Prins A."/>
            <person name="Durrell K.A."/>
        </authorList>
    </citation>
    <scope>NUCLEOTIDE SEQUENCE [LARGE SCALE GENOMIC DNA]</scope>
    <source>
        <strain evidence="1 2">HMC13</strain>
    </source>
</reference>
<accession>A0A243S718</accession>
<comment type="caution">
    <text evidence="1">The sequence shown here is derived from an EMBL/GenBank/DDBJ whole genome shotgun (WGS) entry which is preliminary data.</text>
</comment>
<evidence type="ECO:0000313" key="2">
    <source>
        <dbReference type="Proteomes" id="UP000195105"/>
    </source>
</evidence>
<evidence type="ECO:0000313" key="1">
    <source>
        <dbReference type="EMBL" id="OUD03342.1"/>
    </source>
</evidence>
<gene>
    <name evidence="1" type="ORF">CA983_10050</name>
</gene>
<protein>
    <submittedName>
        <fullName evidence="1">Uncharacterized protein</fullName>
    </submittedName>
</protein>
<dbReference type="Proteomes" id="UP000195105">
    <property type="component" value="Unassembled WGS sequence"/>
</dbReference>
<dbReference type="EMBL" id="NGFN01000043">
    <property type="protein sequence ID" value="OUD03342.1"/>
    <property type="molecule type" value="Genomic_DNA"/>
</dbReference>